<dbReference type="Proteomes" id="UP000324767">
    <property type="component" value="Unassembled WGS sequence"/>
</dbReference>
<keyword evidence="10" id="KW-1133">Transmembrane helix</keyword>
<keyword evidence="6" id="KW-0325">Glycoprotein</keyword>
<evidence type="ECO:0000256" key="1">
    <source>
        <dbReference type="ARBA" id="ARBA00001657"/>
    </source>
</evidence>
<dbReference type="Pfam" id="PF01055">
    <property type="entry name" value="Glyco_hydro_31_2nd"/>
    <property type="match status" value="1"/>
</dbReference>
<dbReference type="InterPro" id="IPR013780">
    <property type="entry name" value="Glyco_hydro_b"/>
</dbReference>
<dbReference type="AlphaFoldDB" id="A0A5M8Q058"/>
<keyword evidence="10" id="KW-0472">Membrane</keyword>
<dbReference type="Gene3D" id="3.20.20.80">
    <property type="entry name" value="Glycosidases"/>
    <property type="match status" value="2"/>
</dbReference>
<dbReference type="FunFam" id="3.20.20.80:FF:000138">
    <property type="entry name" value="Putative alpha-glucosidase AgdA"/>
    <property type="match status" value="1"/>
</dbReference>
<dbReference type="PANTHER" id="PTHR22762">
    <property type="entry name" value="ALPHA-GLUCOSIDASE"/>
    <property type="match status" value="1"/>
</dbReference>
<feature type="domain" description="Glycoside hydrolase family 31 TIM barrel" evidence="11">
    <location>
        <begin position="432"/>
        <end position="862"/>
    </location>
</feature>
<reference evidence="13 14" key="1">
    <citation type="submission" date="2019-09" db="EMBL/GenBank/DDBJ databases">
        <title>The hologenome of the rock-dwelling lichen Lasallia pustulata.</title>
        <authorList>
            <person name="Greshake Tzovaras B."/>
            <person name="Segers F."/>
            <person name="Bicker A."/>
            <person name="Dal Grande F."/>
            <person name="Otte J."/>
            <person name="Hankeln T."/>
            <person name="Schmitt I."/>
            <person name="Ebersberger I."/>
        </authorList>
    </citation>
    <scope>NUCLEOTIDE SEQUENCE [LARGE SCALE GENOMIC DNA]</scope>
    <source>
        <strain evidence="13">A1-1</strain>
    </source>
</reference>
<dbReference type="Gene3D" id="2.60.40.1760">
    <property type="entry name" value="glycosyl hydrolase (family 31)"/>
    <property type="match status" value="1"/>
</dbReference>
<proteinExistence type="inferred from homology"/>
<dbReference type="CDD" id="cd14752">
    <property type="entry name" value="GH31_N"/>
    <property type="match status" value="1"/>
</dbReference>
<evidence type="ECO:0000256" key="9">
    <source>
        <dbReference type="SAM" id="MobiDB-lite"/>
    </source>
</evidence>
<dbReference type="OrthoDB" id="5839090at2759"/>
<organism evidence="13 14">
    <name type="scientific">Lasallia pustulata</name>
    <dbReference type="NCBI Taxonomy" id="136370"/>
    <lineage>
        <taxon>Eukaryota</taxon>
        <taxon>Fungi</taxon>
        <taxon>Dikarya</taxon>
        <taxon>Ascomycota</taxon>
        <taxon>Pezizomycotina</taxon>
        <taxon>Lecanoromycetes</taxon>
        <taxon>OSLEUM clade</taxon>
        <taxon>Umbilicariomycetidae</taxon>
        <taxon>Umbilicariales</taxon>
        <taxon>Umbilicariaceae</taxon>
        <taxon>Lasallia</taxon>
    </lineage>
</organism>
<evidence type="ECO:0000259" key="11">
    <source>
        <dbReference type="Pfam" id="PF01055"/>
    </source>
</evidence>
<dbReference type="InterPro" id="IPR000322">
    <property type="entry name" value="Glyco_hydro_31_TIM"/>
</dbReference>
<evidence type="ECO:0000313" key="13">
    <source>
        <dbReference type="EMBL" id="KAA6415524.1"/>
    </source>
</evidence>
<dbReference type="InterPro" id="IPR030458">
    <property type="entry name" value="Glyco_hydro_31_AS"/>
</dbReference>
<dbReference type="InterPro" id="IPR030459">
    <property type="entry name" value="Glyco_hydro_31_CS"/>
</dbReference>
<dbReference type="Pfam" id="PF21365">
    <property type="entry name" value="Glyco_hydro_31_3rd"/>
    <property type="match status" value="1"/>
</dbReference>
<feature type="domain" description="Glycosyl hydrolase family 31 C-terminal" evidence="12">
    <location>
        <begin position="870"/>
        <end position="962"/>
    </location>
</feature>
<dbReference type="InterPro" id="IPR011013">
    <property type="entry name" value="Gal_mutarotase_sf_dom"/>
</dbReference>
<dbReference type="GO" id="GO:0004558">
    <property type="term" value="F:alpha-1,4-glucosidase activity"/>
    <property type="evidence" value="ECO:0007669"/>
    <property type="project" value="UniProtKB-EC"/>
</dbReference>
<feature type="transmembrane region" description="Helical" evidence="10">
    <location>
        <begin position="64"/>
        <end position="83"/>
    </location>
</feature>
<keyword evidence="10" id="KW-0812">Transmembrane</keyword>
<feature type="transmembrane region" description="Helical" evidence="10">
    <location>
        <begin position="90"/>
        <end position="109"/>
    </location>
</feature>
<dbReference type="GO" id="GO:0005975">
    <property type="term" value="P:carbohydrate metabolic process"/>
    <property type="evidence" value="ECO:0007669"/>
    <property type="project" value="InterPro"/>
</dbReference>
<evidence type="ECO:0000256" key="7">
    <source>
        <dbReference type="ARBA" id="ARBA00023295"/>
    </source>
</evidence>
<evidence type="ECO:0000256" key="2">
    <source>
        <dbReference type="ARBA" id="ARBA00007806"/>
    </source>
</evidence>
<dbReference type="InterPro" id="IPR017853">
    <property type="entry name" value="GH"/>
</dbReference>
<feature type="compositionally biased region" description="Low complexity" evidence="9">
    <location>
        <begin position="661"/>
        <end position="674"/>
    </location>
</feature>
<comment type="caution">
    <text evidence="13">The sequence shown here is derived from an EMBL/GenBank/DDBJ whole genome shotgun (WGS) entry which is preliminary data.</text>
</comment>
<dbReference type="InterPro" id="IPR048395">
    <property type="entry name" value="Glyco_hydro_31_C"/>
</dbReference>
<gene>
    <name evidence="13" type="ORF">FRX48_00239</name>
</gene>
<dbReference type="PROSITE" id="PS00707">
    <property type="entry name" value="GLYCOSYL_HYDROL_F31_2"/>
    <property type="match status" value="1"/>
</dbReference>
<accession>A0A5M8Q058</accession>
<sequence>MHLATPVAGCGVVECGGTCWPGGACLLSRKVEVSMEVAVMALEKLFLCSSSAFITLQAFQLYNLLGWLYVCFIVTYLLGWLKLRPIANAMVFVSPLSWFNIFLYLTILLSKVTYAQTSSGSATASDSNTTTSYRPIFTVPSSADNGANLLPNVYDSQAVNPQSVCPGYTASDVVRTPYGLTATLTLAGAACNAYGTDIETLNLTVEYQSADRLAVKIVPAAIDASNASQYILPAQLVHEPTVDADADTTSLMNDLSFQWSNEPTFSFAVYRVSTGDMLFSTMGTKLVFENQFIEFGSPLPENYNLYGLGETIHALRLGNNFTKTIYAADAGDPIDYNIYGSHPFYLDTRYYGVDSTTGNLSLVTTNETNATADYISYSHGVYLRNAHGQEILLQPSNITWRTLGGSIDLYFFPGPSQPEVTMAYQRGAIGLPVMQQYWTFGFHQCRWGYQNWSVLDEVVNTYEQFAIPLETIWTDIDYMKEYRDFENDPIRFSYSTGQDFLSRLHASGRHYIPIVDSAIYVPNPDNASDAYTPFTAGNATGSFMTNPDGSLYIGDVWPGYTVFPDWLSGGAGQWWIDSFKAYYDNVHFDGIWIDMSEASSFCVGSCGSGNLSMNPVHPPFSLPGEPGAVVYDYPEGFNLTNATEAAAASSSSSVQAASAASAAGPAPTTTTTSSYLRNTPTAGVRDINHPPYVINNVQGDLAVHAVSPNATHADGTEEYDVHNLFGHETLNATYNALLNVFPGNRPFIIGRSTFAGSGVYAGHWGGDNFSKFLYMYFSIPQALSFSLFGIPMFGVDTCGFQGNSDEELCSRWMQLSAFFPFYRNHNDLSSISQEAYVWSSVIDATKTAMSIRFQLLPYMYTLFYLSHSTGSTVMRALSWEFPNEPSLADADRQFLLGPAIMVTPVLVQGATTVDGVFPGIRKGEVWYDWYSQQAVSAAPGENVTIPAPLGTIPIYVRGGYVLPMQQPAMTTTEARKTPWSVLVALGLEGTASGELYLDDGQSVMPNATLYVELTAANSVLHAFGRGSFNDTNPLANVTILGVQQSVSNVTFNGMSVGSGVEYNNTSKVMTITGLNNATANGAWTSDWVLAWK</sequence>
<dbReference type="PROSITE" id="PS00129">
    <property type="entry name" value="GLYCOSYL_HYDROL_F31_1"/>
    <property type="match status" value="1"/>
</dbReference>
<evidence type="ECO:0000256" key="6">
    <source>
        <dbReference type="ARBA" id="ARBA00023180"/>
    </source>
</evidence>
<feature type="region of interest" description="Disordered" evidence="9">
    <location>
        <begin position="661"/>
        <end position="681"/>
    </location>
</feature>
<name>A0A5M8Q058_9LECA</name>
<dbReference type="SUPFAM" id="SSF51445">
    <property type="entry name" value="(Trans)glycosidases"/>
    <property type="match status" value="1"/>
</dbReference>
<keyword evidence="4" id="KW-0732">Signal</keyword>
<dbReference type="SUPFAM" id="SSF51011">
    <property type="entry name" value="Glycosyl hydrolase domain"/>
    <property type="match status" value="1"/>
</dbReference>
<evidence type="ECO:0000256" key="3">
    <source>
        <dbReference type="ARBA" id="ARBA00012741"/>
    </source>
</evidence>
<evidence type="ECO:0000259" key="12">
    <source>
        <dbReference type="Pfam" id="PF21365"/>
    </source>
</evidence>
<dbReference type="GO" id="GO:0030246">
    <property type="term" value="F:carbohydrate binding"/>
    <property type="evidence" value="ECO:0007669"/>
    <property type="project" value="InterPro"/>
</dbReference>
<dbReference type="SUPFAM" id="SSF74650">
    <property type="entry name" value="Galactose mutarotase-like"/>
    <property type="match status" value="1"/>
</dbReference>
<dbReference type="FunFam" id="2.60.40.1180:FF:000001">
    <property type="entry name" value="Maltase-glucoamylase, intestinal"/>
    <property type="match status" value="1"/>
</dbReference>
<dbReference type="EMBL" id="VXIT01000001">
    <property type="protein sequence ID" value="KAA6415524.1"/>
    <property type="molecule type" value="Genomic_DNA"/>
</dbReference>
<comment type="similarity">
    <text evidence="2 8">Belongs to the glycosyl hydrolase 31 family.</text>
</comment>
<keyword evidence="7 8" id="KW-0326">Glycosidase</keyword>
<dbReference type="Gene3D" id="2.60.40.1180">
    <property type="entry name" value="Golgi alpha-mannosidase II"/>
    <property type="match status" value="2"/>
</dbReference>
<dbReference type="CDD" id="cd06602">
    <property type="entry name" value="GH31_MGAM_SI_GAA"/>
    <property type="match status" value="1"/>
</dbReference>
<evidence type="ECO:0000256" key="10">
    <source>
        <dbReference type="SAM" id="Phobius"/>
    </source>
</evidence>
<evidence type="ECO:0000313" key="14">
    <source>
        <dbReference type="Proteomes" id="UP000324767"/>
    </source>
</evidence>
<dbReference type="PANTHER" id="PTHR22762:SF133">
    <property type="entry name" value="P-TYPE DOMAIN-CONTAINING PROTEIN"/>
    <property type="match status" value="1"/>
</dbReference>
<keyword evidence="5 8" id="KW-0378">Hydrolase</keyword>
<comment type="catalytic activity">
    <reaction evidence="1">
        <text>Hydrolysis of terminal, non-reducing (1-&gt;4)-linked alpha-D-glucose residues with release of alpha-D-glucose.</text>
        <dbReference type="EC" id="3.2.1.20"/>
    </reaction>
</comment>
<evidence type="ECO:0000256" key="4">
    <source>
        <dbReference type="ARBA" id="ARBA00022729"/>
    </source>
</evidence>
<dbReference type="EC" id="3.2.1.20" evidence="3"/>
<evidence type="ECO:0000256" key="8">
    <source>
        <dbReference type="RuleBase" id="RU361185"/>
    </source>
</evidence>
<evidence type="ECO:0000256" key="5">
    <source>
        <dbReference type="ARBA" id="ARBA00022801"/>
    </source>
</evidence>
<protein>
    <recommendedName>
        <fullName evidence="3">alpha-glucosidase</fullName>
        <ecNumber evidence="3">3.2.1.20</ecNumber>
    </recommendedName>
</protein>